<protein>
    <submittedName>
        <fullName evidence="3">tRNA 2-selenouridine synthase</fullName>
        <ecNumber evidence="3">2.9.1.-</ecNumber>
    </submittedName>
</protein>
<evidence type="ECO:0000313" key="3">
    <source>
        <dbReference type="EMBL" id="MBB5270539.1"/>
    </source>
</evidence>
<accession>A0A7W8M829</accession>
<dbReference type="AlphaFoldDB" id="A0A7W8M829"/>
<dbReference type="InterPro" id="IPR027417">
    <property type="entry name" value="P-loop_NTPase"/>
</dbReference>
<dbReference type="GO" id="GO:0043828">
    <property type="term" value="F:tRNA 2-selenouridine synthase activity"/>
    <property type="evidence" value="ECO:0007669"/>
    <property type="project" value="InterPro"/>
</dbReference>
<dbReference type="EC" id="2.9.1.-" evidence="3"/>
<dbReference type="Pfam" id="PF00581">
    <property type="entry name" value="Rhodanese"/>
    <property type="match status" value="1"/>
</dbReference>
<proteinExistence type="predicted"/>
<dbReference type="Proteomes" id="UP000532440">
    <property type="component" value="Unassembled WGS sequence"/>
</dbReference>
<dbReference type="NCBIfam" id="NF008750">
    <property type="entry name" value="PRK11784.1-2"/>
    <property type="match status" value="1"/>
</dbReference>
<dbReference type="PROSITE" id="PS50206">
    <property type="entry name" value="RHODANESE_3"/>
    <property type="match status" value="1"/>
</dbReference>
<dbReference type="GO" id="GO:0002098">
    <property type="term" value="P:tRNA wobble uridine modification"/>
    <property type="evidence" value="ECO:0007669"/>
    <property type="project" value="InterPro"/>
</dbReference>
<dbReference type="SMART" id="SM00450">
    <property type="entry name" value="RHOD"/>
    <property type="match status" value="1"/>
</dbReference>
<dbReference type="SUPFAM" id="SSF52821">
    <property type="entry name" value="Rhodanese/Cell cycle control phosphatase"/>
    <property type="match status" value="1"/>
</dbReference>
<keyword evidence="1" id="KW-0711">Selenium</keyword>
<organism evidence="3 4">
    <name type="scientific">Quisquiliibacterium transsilvanicum</name>
    <dbReference type="NCBI Taxonomy" id="1549638"/>
    <lineage>
        <taxon>Bacteria</taxon>
        <taxon>Pseudomonadati</taxon>
        <taxon>Pseudomonadota</taxon>
        <taxon>Betaproteobacteria</taxon>
        <taxon>Burkholderiales</taxon>
        <taxon>Burkholderiaceae</taxon>
        <taxon>Quisquiliibacterium</taxon>
    </lineage>
</organism>
<dbReference type="InterPro" id="IPR058840">
    <property type="entry name" value="AAA_SelU"/>
</dbReference>
<name>A0A7W8M829_9BURK</name>
<dbReference type="InterPro" id="IPR036873">
    <property type="entry name" value="Rhodanese-like_dom_sf"/>
</dbReference>
<feature type="domain" description="Rhodanese" evidence="2">
    <location>
        <begin position="22"/>
        <end position="138"/>
    </location>
</feature>
<dbReference type="InterPro" id="IPR017582">
    <property type="entry name" value="SelU"/>
</dbReference>
<dbReference type="Gene3D" id="3.40.250.10">
    <property type="entry name" value="Rhodanese-like domain"/>
    <property type="match status" value="1"/>
</dbReference>
<dbReference type="NCBIfam" id="TIGR03167">
    <property type="entry name" value="tRNA_sel_U_synt"/>
    <property type="match status" value="1"/>
</dbReference>
<comment type="caution">
    <text evidence="3">The sequence shown here is derived from an EMBL/GenBank/DDBJ whole genome shotgun (WGS) entry which is preliminary data.</text>
</comment>
<dbReference type="Pfam" id="PF26341">
    <property type="entry name" value="AAA_SelU"/>
    <property type="match status" value="1"/>
</dbReference>
<dbReference type="PANTHER" id="PTHR30401">
    <property type="entry name" value="TRNA 2-SELENOURIDINE SYNTHASE"/>
    <property type="match status" value="1"/>
</dbReference>
<evidence type="ECO:0000313" key="4">
    <source>
        <dbReference type="Proteomes" id="UP000532440"/>
    </source>
</evidence>
<sequence>MKDARPIPIAEAIARLDDFDAILDARSPGEHAEDHLPGALSTPVLSDDERVRVGTMHKQQGAFEAKRVGAALVSRNIAAILEGPLADVSRAWRPLIYCWRGGNRSGALATVLARVGWQVSVLEGGYREFRRQVIADLAAWPAGLRFVVVAGRTGSGKSLLLERLAADGAQVLDLEQLARHRGSVLGHLPDERQPSQKRFETLLWERLRRFDPQRPVFVESESRKVGQCQVPEQLILRMRASSCVIIEAQDAVRARLLVREYGHFIADPALLAARLAALATLHGKARIEEWMALAQAGQWPEFVTALLREHYDPAYDRSIRRNFARVDEAPRVVLPGADDAALGVAAAELAALGETLRGD</sequence>
<evidence type="ECO:0000256" key="1">
    <source>
        <dbReference type="ARBA" id="ARBA00023266"/>
    </source>
</evidence>
<keyword evidence="4" id="KW-1185">Reference proteome</keyword>
<dbReference type="RefSeq" id="WP_183963960.1">
    <property type="nucleotide sequence ID" value="NZ_BAABEW010000004.1"/>
</dbReference>
<gene>
    <name evidence="3" type="ORF">HNQ70_000523</name>
</gene>
<dbReference type="InterPro" id="IPR001763">
    <property type="entry name" value="Rhodanese-like_dom"/>
</dbReference>
<dbReference type="NCBIfam" id="NF008752">
    <property type="entry name" value="PRK11784.1-4"/>
    <property type="match status" value="1"/>
</dbReference>
<dbReference type="PANTHER" id="PTHR30401:SF0">
    <property type="entry name" value="TRNA 2-SELENOURIDINE SYNTHASE"/>
    <property type="match status" value="1"/>
</dbReference>
<dbReference type="SUPFAM" id="SSF52540">
    <property type="entry name" value="P-loop containing nucleoside triphosphate hydrolases"/>
    <property type="match status" value="1"/>
</dbReference>
<reference evidence="3 4" key="1">
    <citation type="submission" date="2020-08" db="EMBL/GenBank/DDBJ databases">
        <title>Genomic Encyclopedia of Type Strains, Phase IV (KMG-IV): sequencing the most valuable type-strain genomes for metagenomic binning, comparative biology and taxonomic classification.</title>
        <authorList>
            <person name="Goeker M."/>
        </authorList>
    </citation>
    <scope>NUCLEOTIDE SEQUENCE [LARGE SCALE GENOMIC DNA]</scope>
    <source>
        <strain evidence="3 4">DSM 29781</strain>
    </source>
</reference>
<evidence type="ECO:0000259" key="2">
    <source>
        <dbReference type="PROSITE" id="PS50206"/>
    </source>
</evidence>
<dbReference type="EMBL" id="JACHGB010000001">
    <property type="protein sequence ID" value="MBB5270539.1"/>
    <property type="molecule type" value="Genomic_DNA"/>
</dbReference>
<keyword evidence="3" id="KW-0808">Transferase</keyword>